<dbReference type="RefSeq" id="WP_154418030.1">
    <property type="nucleotide sequence ID" value="NZ_VUNS01000008.1"/>
</dbReference>
<feature type="coiled-coil region" evidence="1">
    <location>
        <begin position="1"/>
        <end position="28"/>
    </location>
</feature>
<reference evidence="2 3" key="1">
    <citation type="submission" date="2019-08" db="EMBL/GenBank/DDBJ databases">
        <title>In-depth cultivation of the pig gut microbiome towards novel bacterial diversity and tailored functional studies.</title>
        <authorList>
            <person name="Wylensek D."/>
            <person name="Hitch T.C.A."/>
            <person name="Clavel T."/>
        </authorList>
    </citation>
    <scope>NUCLEOTIDE SEQUENCE [LARGE SCALE GENOMIC DNA]</scope>
    <source>
        <strain evidence="2 3">BBE-744-WT-12</strain>
    </source>
</reference>
<sequence length="70" mass="8288">MDILSQKIKEIEKRLTEIATERIALEQELISLQRGYRAIGYRISDENELPFRLDAFTHPMMPDNFVEHLL</sequence>
<comment type="caution">
    <text evidence="2">The sequence shown here is derived from an EMBL/GenBank/DDBJ whole genome shotgun (WGS) entry which is preliminary data.</text>
</comment>
<dbReference type="Proteomes" id="UP000435649">
    <property type="component" value="Unassembled WGS sequence"/>
</dbReference>
<evidence type="ECO:0000313" key="2">
    <source>
        <dbReference type="EMBL" id="MST97169.1"/>
    </source>
</evidence>
<gene>
    <name evidence="2" type="ORF">FYJ85_08945</name>
</gene>
<evidence type="ECO:0000313" key="3">
    <source>
        <dbReference type="Proteomes" id="UP000435649"/>
    </source>
</evidence>
<evidence type="ECO:0000256" key="1">
    <source>
        <dbReference type="SAM" id="Coils"/>
    </source>
</evidence>
<dbReference type="EMBL" id="VUNS01000008">
    <property type="protein sequence ID" value="MST97169.1"/>
    <property type="molecule type" value="Genomic_DNA"/>
</dbReference>
<name>A0A844G470_9BACT</name>
<accession>A0A844G470</accession>
<proteinExistence type="predicted"/>
<keyword evidence="1" id="KW-0175">Coiled coil</keyword>
<organism evidence="2 3">
    <name type="scientific">Victivallis lenta</name>
    <dbReference type="NCBI Taxonomy" id="2606640"/>
    <lineage>
        <taxon>Bacteria</taxon>
        <taxon>Pseudomonadati</taxon>
        <taxon>Lentisphaerota</taxon>
        <taxon>Lentisphaeria</taxon>
        <taxon>Victivallales</taxon>
        <taxon>Victivallaceae</taxon>
        <taxon>Victivallis</taxon>
    </lineage>
</organism>
<keyword evidence="3" id="KW-1185">Reference proteome</keyword>
<dbReference type="AlphaFoldDB" id="A0A844G470"/>
<protein>
    <submittedName>
        <fullName evidence="2">Uncharacterized protein</fullName>
    </submittedName>
</protein>